<protein>
    <submittedName>
        <fullName evidence="2">Uncharacterized protein</fullName>
    </submittedName>
</protein>
<feature type="compositionally biased region" description="Acidic residues" evidence="1">
    <location>
        <begin position="96"/>
        <end position="106"/>
    </location>
</feature>
<gene>
    <name evidence="2" type="ORF">F2Q70_00038813</name>
</gene>
<feature type="compositionally biased region" description="Acidic residues" evidence="1">
    <location>
        <begin position="152"/>
        <end position="172"/>
    </location>
</feature>
<comment type="caution">
    <text evidence="2">The sequence shown here is derived from an EMBL/GenBank/DDBJ whole genome shotgun (WGS) entry which is preliminary data.</text>
</comment>
<reference evidence="2" key="1">
    <citation type="submission" date="2019-12" db="EMBL/GenBank/DDBJ databases">
        <title>Genome sequencing and annotation of Brassica cretica.</title>
        <authorList>
            <person name="Studholme D.J."/>
            <person name="Sarris P.F."/>
        </authorList>
    </citation>
    <scope>NUCLEOTIDE SEQUENCE</scope>
    <source>
        <strain evidence="2">PFS-102/07</strain>
        <tissue evidence="2">Leaf</tissue>
    </source>
</reference>
<feature type="compositionally biased region" description="Basic and acidic residues" evidence="1">
    <location>
        <begin position="107"/>
        <end position="137"/>
    </location>
</feature>
<feature type="region of interest" description="Disordered" evidence="1">
    <location>
        <begin position="89"/>
        <end position="194"/>
    </location>
</feature>
<sequence>MTLLVMQVSIVISYKYQRRNHLSRLSIDRCLGWSIDRFRMKDVGECCRSTELLSGSTVVEQNRAHKCCCRSMRSALPCGSNVPNLQDLSIKKEADEVTDNEGEEAEKEGWEEAAKDSERGSDDRSSRVTREVAEKAAAELTAAKKASTNEENVGDEEAVGDEEVVGNEEEIDAFTRPNSSHKPSCPVMPPFLSK</sequence>
<organism evidence="2">
    <name type="scientific">Brassica cretica</name>
    <name type="common">Mustard</name>
    <dbReference type="NCBI Taxonomy" id="69181"/>
    <lineage>
        <taxon>Eukaryota</taxon>
        <taxon>Viridiplantae</taxon>
        <taxon>Streptophyta</taxon>
        <taxon>Embryophyta</taxon>
        <taxon>Tracheophyta</taxon>
        <taxon>Spermatophyta</taxon>
        <taxon>Magnoliopsida</taxon>
        <taxon>eudicotyledons</taxon>
        <taxon>Gunneridae</taxon>
        <taxon>Pentapetalae</taxon>
        <taxon>rosids</taxon>
        <taxon>malvids</taxon>
        <taxon>Brassicales</taxon>
        <taxon>Brassicaceae</taxon>
        <taxon>Brassiceae</taxon>
        <taxon>Brassica</taxon>
    </lineage>
</organism>
<dbReference type="EMBL" id="QGKY02000190">
    <property type="protein sequence ID" value="KAF2590773.1"/>
    <property type="molecule type" value="Genomic_DNA"/>
</dbReference>
<proteinExistence type="predicted"/>
<evidence type="ECO:0000313" key="2">
    <source>
        <dbReference type="EMBL" id="KAF2590773.1"/>
    </source>
</evidence>
<feature type="compositionally biased region" description="Low complexity" evidence="1">
    <location>
        <begin position="138"/>
        <end position="151"/>
    </location>
</feature>
<dbReference type="AlphaFoldDB" id="A0A8S9KB73"/>
<name>A0A8S9KB73_BRACR</name>
<accession>A0A8S9KB73</accession>
<evidence type="ECO:0000256" key="1">
    <source>
        <dbReference type="SAM" id="MobiDB-lite"/>
    </source>
</evidence>